<feature type="domain" description="EAL" evidence="3">
    <location>
        <begin position="564"/>
        <end position="814"/>
    </location>
</feature>
<feature type="transmembrane region" description="Helical" evidence="1">
    <location>
        <begin position="176"/>
        <end position="195"/>
    </location>
</feature>
<reference evidence="6" key="1">
    <citation type="submission" date="2016-06" db="EMBL/GenBank/DDBJ databases">
        <authorList>
            <person name="Varghese N."/>
            <person name="Submissions Spin"/>
        </authorList>
    </citation>
    <scope>NUCLEOTIDE SEQUENCE [LARGE SCALE GENOMIC DNA]</scope>
    <source>
        <strain evidence="6">DSM 43816</strain>
    </source>
</reference>
<dbReference type="InterPro" id="IPR000014">
    <property type="entry name" value="PAS"/>
</dbReference>
<feature type="transmembrane region" description="Helical" evidence="1">
    <location>
        <begin position="149"/>
        <end position="169"/>
    </location>
</feature>
<dbReference type="RefSeq" id="WP_231931587.1">
    <property type="nucleotide sequence ID" value="NZ_LT607413.1"/>
</dbReference>
<keyword evidence="6" id="KW-1185">Reference proteome</keyword>
<dbReference type="CDD" id="cd01949">
    <property type="entry name" value="GGDEF"/>
    <property type="match status" value="1"/>
</dbReference>
<dbReference type="Gene3D" id="3.30.450.20">
    <property type="entry name" value="PAS domain"/>
    <property type="match status" value="1"/>
</dbReference>
<proteinExistence type="predicted"/>
<dbReference type="Gene3D" id="3.20.20.450">
    <property type="entry name" value="EAL domain"/>
    <property type="match status" value="1"/>
</dbReference>
<feature type="transmembrane region" description="Helical" evidence="1">
    <location>
        <begin position="32"/>
        <end position="50"/>
    </location>
</feature>
<dbReference type="InterPro" id="IPR013656">
    <property type="entry name" value="PAS_4"/>
</dbReference>
<evidence type="ECO:0000313" key="6">
    <source>
        <dbReference type="Proteomes" id="UP000198253"/>
    </source>
</evidence>
<name>A0A1C4UTP3_MICEC</name>
<dbReference type="Proteomes" id="UP000198253">
    <property type="component" value="Chromosome I"/>
</dbReference>
<dbReference type="SUPFAM" id="SSF55785">
    <property type="entry name" value="PYP-like sensor domain (PAS domain)"/>
    <property type="match status" value="1"/>
</dbReference>
<dbReference type="PROSITE" id="PS50883">
    <property type="entry name" value="EAL"/>
    <property type="match status" value="1"/>
</dbReference>
<dbReference type="InterPro" id="IPR043128">
    <property type="entry name" value="Rev_trsase/Diguanyl_cyclase"/>
</dbReference>
<dbReference type="InParanoid" id="A0A1C4UTP3"/>
<dbReference type="SMART" id="SM00267">
    <property type="entry name" value="GGDEF"/>
    <property type="match status" value="1"/>
</dbReference>
<dbReference type="Pfam" id="PF08448">
    <property type="entry name" value="PAS_4"/>
    <property type="match status" value="1"/>
</dbReference>
<evidence type="ECO:0000259" key="4">
    <source>
        <dbReference type="PROSITE" id="PS50887"/>
    </source>
</evidence>
<feature type="domain" description="PAS" evidence="2">
    <location>
        <begin position="273"/>
        <end position="343"/>
    </location>
</feature>
<gene>
    <name evidence="5" type="ORF">GA0070618_0640</name>
</gene>
<dbReference type="InterPro" id="IPR052155">
    <property type="entry name" value="Biofilm_reg_signaling"/>
</dbReference>
<keyword evidence="1" id="KW-0812">Transmembrane</keyword>
<dbReference type="CDD" id="cd00130">
    <property type="entry name" value="PAS"/>
    <property type="match status" value="1"/>
</dbReference>
<sequence length="820" mass="86973">MTLAVAVAATVATARLVRLARADRRVRHTVALLHGGVAATALCVAGLPLVAPANRAAVATVGLSAVALLHTLGPLLLPGRAPLPTAVRLREVTDAAGLGLSLAFAGWMLLPAGTAPVPVRAALVVAAGGISAVLVTASTGGPPRVGLAAWRGGAVASQLGLTALVLLHAYRAPEPVTLLVAPLTAAGVLLTVAGARRLTRPAPPHHAGPSPVWPRITAPAVIASLGAGYHLARVGAFDRPAIALGLAVIPPLVVRELLTAADTRRYAARLTRQEARFRALVSGGHDLIILLDDDLRVRWQSPVAPRLFGLTDADVLGRPFADLLHPADAPRAEAVLAEVRAGRPPGLLAVRMRDGRGVWRETESTVGDQRDVPEVAAVVLHVRDVGERRRLERTVHHLAVTDQLTGLVNRHELRRALTVRRAEPGEPATLLVLDLHGLCEVNDGSGQAVGDLVLVEVAERLRATAGPDDLVARLSGDEFAVIAESGSVPAYGLAVRLLTALTEPYRLPGSQVRLEVSIGVADTAAGSADDVLRQADLARRRASQLGRNRIEWYDVFLEEQLVRRLDLERELAGAVTRGELDLVYQPVHRLADRVPVGTEALLRWRSPLLGTVLPAELIPVAADLGLLDEVGQWVLDRACRQLAAWSPMHPLLWMAVNVTPVELTDPGFVTRVAATLARHQVAADRLVVEVGEAGLDVDLPTVVARLAGLRSLGVRTALDDFHAGRASLRRLRELPIDLVKVDPRVVGGGEPEQPLIDVVLNLGGRLGLEVVVEELESSGQVDRAYRAGCRYGQGFALSRPATAERVEAFLEEHPSPDAFA</sequence>
<evidence type="ECO:0000256" key="1">
    <source>
        <dbReference type="SAM" id="Phobius"/>
    </source>
</evidence>
<keyword evidence="1" id="KW-1133">Transmembrane helix</keyword>
<feature type="domain" description="GGDEF" evidence="4">
    <location>
        <begin position="426"/>
        <end position="555"/>
    </location>
</feature>
<evidence type="ECO:0000259" key="3">
    <source>
        <dbReference type="PROSITE" id="PS50883"/>
    </source>
</evidence>
<dbReference type="SUPFAM" id="SSF141868">
    <property type="entry name" value="EAL domain-like"/>
    <property type="match status" value="1"/>
</dbReference>
<feature type="transmembrane region" description="Helical" evidence="1">
    <location>
        <begin position="92"/>
        <end position="110"/>
    </location>
</feature>
<evidence type="ECO:0000313" key="5">
    <source>
        <dbReference type="EMBL" id="SCE75097.1"/>
    </source>
</evidence>
<dbReference type="Pfam" id="PF00563">
    <property type="entry name" value="EAL"/>
    <property type="match status" value="1"/>
</dbReference>
<dbReference type="InterPro" id="IPR029787">
    <property type="entry name" value="Nucleotide_cyclase"/>
</dbReference>
<dbReference type="InterPro" id="IPR001633">
    <property type="entry name" value="EAL_dom"/>
</dbReference>
<feature type="transmembrane region" description="Helical" evidence="1">
    <location>
        <begin position="57"/>
        <end position="77"/>
    </location>
</feature>
<dbReference type="PANTHER" id="PTHR44757">
    <property type="entry name" value="DIGUANYLATE CYCLASE DGCP"/>
    <property type="match status" value="1"/>
</dbReference>
<dbReference type="InterPro" id="IPR035919">
    <property type="entry name" value="EAL_sf"/>
</dbReference>
<evidence type="ECO:0000259" key="2">
    <source>
        <dbReference type="PROSITE" id="PS50112"/>
    </source>
</evidence>
<keyword evidence="1" id="KW-0472">Membrane</keyword>
<dbReference type="PANTHER" id="PTHR44757:SF2">
    <property type="entry name" value="BIOFILM ARCHITECTURE MAINTENANCE PROTEIN MBAA"/>
    <property type="match status" value="1"/>
</dbReference>
<dbReference type="PROSITE" id="PS50887">
    <property type="entry name" value="GGDEF"/>
    <property type="match status" value="1"/>
</dbReference>
<dbReference type="NCBIfam" id="TIGR00229">
    <property type="entry name" value="sensory_box"/>
    <property type="match status" value="1"/>
</dbReference>
<dbReference type="Gene3D" id="3.30.70.270">
    <property type="match status" value="1"/>
</dbReference>
<dbReference type="CDD" id="cd01948">
    <property type="entry name" value="EAL"/>
    <property type="match status" value="1"/>
</dbReference>
<accession>A0A1C4UTP3</accession>
<dbReference type="InterPro" id="IPR000160">
    <property type="entry name" value="GGDEF_dom"/>
</dbReference>
<protein>
    <submittedName>
        <fullName evidence="5">PAS domain S-box-containing protein/diguanylate cyclase (GGDEF) domain-containing protein</fullName>
    </submittedName>
</protein>
<dbReference type="Pfam" id="PF00990">
    <property type="entry name" value="GGDEF"/>
    <property type="match status" value="1"/>
</dbReference>
<dbReference type="PROSITE" id="PS50112">
    <property type="entry name" value="PAS"/>
    <property type="match status" value="1"/>
</dbReference>
<dbReference type="InterPro" id="IPR035965">
    <property type="entry name" value="PAS-like_dom_sf"/>
</dbReference>
<organism evidence="5 6">
    <name type="scientific">Micromonospora echinospora</name>
    <name type="common">Micromonospora purpurea</name>
    <dbReference type="NCBI Taxonomy" id="1877"/>
    <lineage>
        <taxon>Bacteria</taxon>
        <taxon>Bacillati</taxon>
        <taxon>Actinomycetota</taxon>
        <taxon>Actinomycetes</taxon>
        <taxon>Micromonosporales</taxon>
        <taxon>Micromonosporaceae</taxon>
        <taxon>Micromonospora</taxon>
    </lineage>
</organism>
<dbReference type="SMART" id="SM00091">
    <property type="entry name" value="PAS"/>
    <property type="match status" value="1"/>
</dbReference>
<dbReference type="EMBL" id="LT607413">
    <property type="protein sequence ID" value="SCE75097.1"/>
    <property type="molecule type" value="Genomic_DNA"/>
</dbReference>
<dbReference type="SMART" id="SM00052">
    <property type="entry name" value="EAL"/>
    <property type="match status" value="1"/>
</dbReference>
<dbReference type="NCBIfam" id="TIGR00254">
    <property type="entry name" value="GGDEF"/>
    <property type="match status" value="1"/>
</dbReference>
<dbReference type="AlphaFoldDB" id="A0A1C4UTP3"/>
<dbReference type="SUPFAM" id="SSF55073">
    <property type="entry name" value="Nucleotide cyclase"/>
    <property type="match status" value="1"/>
</dbReference>